<dbReference type="OrthoDB" id="1466667at2"/>
<keyword evidence="1" id="KW-0472">Membrane</keyword>
<dbReference type="AlphaFoldDB" id="A0A1I3MK87"/>
<gene>
    <name evidence="2" type="ORF">SAMN04487893_102179</name>
</gene>
<evidence type="ECO:0000313" key="2">
    <source>
        <dbReference type="EMBL" id="SFI97342.1"/>
    </source>
</evidence>
<dbReference type="GO" id="GO:0051301">
    <property type="term" value="P:cell division"/>
    <property type="evidence" value="ECO:0007669"/>
    <property type="project" value="UniProtKB-KW"/>
</dbReference>
<proteinExistence type="predicted"/>
<keyword evidence="2" id="KW-0132">Cell division</keyword>
<dbReference type="Proteomes" id="UP000243887">
    <property type="component" value="Unassembled WGS sequence"/>
</dbReference>
<dbReference type="STRING" id="1150112.SAMN04487893_102179"/>
<feature type="transmembrane region" description="Helical" evidence="1">
    <location>
        <begin position="12"/>
        <end position="28"/>
    </location>
</feature>
<evidence type="ECO:0000313" key="3">
    <source>
        <dbReference type="Proteomes" id="UP000243887"/>
    </source>
</evidence>
<keyword evidence="3" id="KW-1185">Reference proteome</keyword>
<dbReference type="EMBL" id="FORU01000002">
    <property type="protein sequence ID" value="SFI97342.1"/>
    <property type="molecule type" value="Genomic_DNA"/>
</dbReference>
<dbReference type="RefSeq" id="WP_090677947.1">
    <property type="nucleotide sequence ID" value="NZ_FORU01000002.1"/>
</dbReference>
<evidence type="ECO:0000256" key="1">
    <source>
        <dbReference type="SAM" id="Phobius"/>
    </source>
</evidence>
<keyword evidence="2" id="KW-0131">Cell cycle</keyword>
<reference evidence="3" key="1">
    <citation type="submission" date="2016-10" db="EMBL/GenBank/DDBJ databases">
        <authorList>
            <person name="Varghese N."/>
            <person name="Submissions S."/>
        </authorList>
    </citation>
    <scope>NUCLEOTIDE SEQUENCE [LARGE SCALE GENOMIC DNA]</scope>
    <source>
        <strain evidence="3">DSM 26542</strain>
    </source>
</reference>
<keyword evidence="1" id="KW-1133">Transmembrane helix</keyword>
<sequence length="244" mass="27676">MKILRKIKWSDLRLILIFIVIIGLYSFANKRSEVRAIENVEVRFYGNGDHFITSQNVNNLLIQSFPKPFNINKSSLDLNSLEAGVQENEMVKSADVFVTVDGKLVADVWQRRAIGRVLNEGESFYIDSEGTIMPLSSNYTARVPIVVGRVDKSNSKALAGLLKQIDEDAFLKKNITGITIGVDQKMEMRSRDQDFKILFGGFDQITKKFENYKAFINFASKDSVLIGQYKTINLKFTQQVVCTK</sequence>
<accession>A0A1I3MK87</accession>
<organism evidence="2 3">
    <name type="scientific">Myroides guanonis</name>
    <dbReference type="NCBI Taxonomy" id="1150112"/>
    <lineage>
        <taxon>Bacteria</taxon>
        <taxon>Pseudomonadati</taxon>
        <taxon>Bacteroidota</taxon>
        <taxon>Flavobacteriia</taxon>
        <taxon>Flavobacteriales</taxon>
        <taxon>Flavobacteriaceae</taxon>
        <taxon>Myroides</taxon>
    </lineage>
</organism>
<keyword evidence="1" id="KW-0812">Transmembrane</keyword>
<protein>
    <submittedName>
        <fullName evidence="2">Cell division protein FtsQ</fullName>
    </submittedName>
</protein>
<name>A0A1I3MK87_9FLAO</name>